<proteinExistence type="predicted"/>
<comment type="caution">
    <text evidence="3">The sequence shown here is derived from an EMBL/GenBank/DDBJ whole genome shotgun (WGS) entry which is preliminary data.</text>
</comment>
<organism evidence="3 4">
    <name type="scientific">Symbiochloris irregularis</name>
    <dbReference type="NCBI Taxonomy" id="706552"/>
    <lineage>
        <taxon>Eukaryota</taxon>
        <taxon>Viridiplantae</taxon>
        <taxon>Chlorophyta</taxon>
        <taxon>core chlorophytes</taxon>
        <taxon>Trebouxiophyceae</taxon>
        <taxon>Trebouxiales</taxon>
        <taxon>Trebouxiaceae</taxon>
        <taxon>Symbiochloris</taxon>
    </lineage>
</organism>
<feature type="region of interest" description="Disordered" evidence="1">
    <location>
        <begin position="345"/>
        <end position="401"/>
    </location>
</feature>
<dbReference type="EMBL" id="JALJOQ010000015">
    <property type="protein sequence ID" value="KAK9810597.1"/>
    <property type="molecule type" value="Genomic_DNA"/>
</dbReference>
<keyword evidence="4" id="KW-1185">Reference proteome</keyword>
<dbReference type="GO" id="GO:0045893">
    <property type="term" value="P:positive regulation of DNA-templated transcription"/>
    <property type="evidence" value="ECO:0007669"/>
    <property type="project" value="TreeGrafter"/>
</dbReference>
<dbReference type="PANTHER" id="PTHR12963:SF4">
    <property type="entry name" value="ACTIVATING SIGNAL COINTEGRATOR 1"/>
    <property type="match status" value="1"/>
</dbReference>
<feature type="domain" description="Activating signal cointegrator 1 third" evidence="2">
    <location>
        <begin position="222"/>
        <end position="275"/>
    </location>
</feature>
<accession>A0AAW1PRK1</accession>
<evidence type="ECO:0000256" key="1">
    <source>
        <dbReference type="SAM" id="MobiDB-lite"/>
    </source>
</evidence>
<evidence type="ECO:0000259" key="2">
    <source>
        <dbReference type="Pfam" id="PF23134"/>
    </source>
</evidence>
<sequence length="414" mass="43908">MARQQVDQDWLKARLSQALGWDLGVTEGVVEAVAASTNRSEVEEIVQDFMGGNQQALDLVDTYLSAQQHAAAPPKKAAGSTPVAGARTNLRGAPVLAGQRAGGSMTVVHRAARKGKGPAQDDAPKADRSVANCLQCGKVFFPMASSGEATALVESGGACTFCTAHVALHSGDKSEERAPAAQRGAPVQQAVQRIATESPTAFKDRMVGYDRESAKRTQVLDDQSDYFDVDSNAWLSAEERKQLKAQDAAIREAEEARRNRVTVTIDLLGRQVLMEEGTSGAGLMGEQQAQHARDMATAAAATARERPHGGGTAAVAALAAADSAAGLPQTRGPMVFREMTNPTLRTPVPMFVKQPLEPPPDQGGRSSSKTSEQKRAPTSHGKPGRKAGKRDLLTRVQHDDPYDFVDLEPLSVAA</sequence>
<dbReference type="AlphaFoldDB" id="A0AAW1PRK1"/>
<dbReference type="InterPro" id="IPR056993">
    <property type="entry name" value="TRIP4_3rd_dom"/>
</dbReference>
<reference evidence="3 4" key="1">
    <citation type="journal article" date="2024" name="Nat. Commun.">
        <title>Phylogenomics reveals the evolutionary origins of lichenization in chlorophyte algae.</title>
        <authorList>
            <person name="Puginier C."/>
            <person name="Libourel C."/>
            <person name="Otte J."/>
            <person name="Skaloud P."/>
            <person name="Haon M."/>
            <person name="Grisel S."/>
            <person name="Petersen M."/>
            <person name="Berrin J.G."/>
            <person name="Delaux P.M."/>
            <person name="Dal Grande F."/>
            <person name="Keller J."/>
        </authorList>
    </citation>
    <scope>NUCLEOTIDE SEQUENCE [LARGE SCALE GENOMIC DNA]</scope>
    <source>
        <strain evidence="3 4">SAG 2036</strain>
    </source>
</reference>
<feature type="compositionally biased region" description="Basic and acidic residues" evidence="1">
    <location>
        <begin position="389"/>
        <end position="401"/>
    </location>
</feature>
<evidence type="ECO:0000313" key="3">
    <source>
        <dbReference type="EMBL" id="KAK9810597.1"/>
    </source>
</evidence>
<dbReference type="Pfam" id="PF23134">
    <property type="entry name" value="TRIP4_3rd"/>
    <property type="match status" value="1"/>
</dbReference>
<dbReference type="InterPro" id="IPR039128">
    <property type="entry name" value="TRIP4-like"/>
</dbReference>
<name>A0AAW1PRK1_9CHLO</name>
<gene>
    <name evidence="3" type="ORF">WJX73_003330</name>
</gene>
<dbReference type="GO" id="GO:0005634">
    <property type="term" value="C:nucleus"/>
    <property type="evidence" value="ECO:0007669"/>
    <property type="project" value="TreeGrafter"/>
</dbReference>
<protein>
    <recommendedName>
        <fullName evidence="2">Activating signal cointegrator 1 third domain-containing protein</fullName>
    </recommendedName>
</protein>
<dbReference type="PANTHER" id="PTHR12963">
    <property type="entry name" value="THYROID RECEPTOR INTERACTING PROTEIN RELATED"/>
    <property type="match status" value="1"/>
</dbReference>
<evidence type="ECO:0000313" key="4">
    <source>
        <dbReference type="Proteomes" id="UP001465755"/>
    </source>
</evidence>
<dbReference type="Proteomes" id="UP001465755">
    <property type="component" value="Unassembled WGS sequence"/>
</dbReference>